<feature type="chain" id="PRO_5047029169" evidence="1">
    <location>
        <begin position="28"/>
        <end position="380"/>
    </location>
</feature>
<dbReference type="EMBL" id="JBHSNS010000005">
    <property type="protein sequence ID" value="MFC5729648.1"/>
    <property type="molecule type" value="Genomic_DNA"/>
</dbReference>
<dbReference type="InterPro" id="IPR008930">
    <property type="entry name" value="Terpenoid_cyclase/PrenylTrfase"/>
</dbReference>
<evidence type="ECO:0000256" key="1">
    <source>
        <dbReference type="SAM" id="SignalP"/>
    </source>
</evidence>
<dbReference type="SUPFAM" id="SSF48239">
    <property type="entry name" value="Terpenoid cyclases/Protein prenyltransferases"/>
    <property type="match status" value="1"/>
</dbReference>
<keyword evidence="1" id="KW-0732">Signal</keyword>
<dbReference type="Proteomes" id="UP001596072">
    <property type="component" value="Unassembled WGS sequence"/>
</dbReference>
<gene>
    <name evidence="2" type="ORF">ACFPQB_12030</name>
</gene>
<evidence type="ECO:0000313" key="2">
    <source>
        <dbReference type="EMBL" id="MFC5729648.1"/>
    </source>
</evidence>
<accession>A0ABW0ZKQ0</accession>
<comment type="caution">
    <text evidence="2">The sequence shown here is derived from an EMBL/GenBank/DDBJ whole genome shotgun (WGS) entry which is preliminary data.</text>
</comment>
<sequence>MSTHSLRSARVLTTAVLALALGLTACARENDDERSAHDGPSHASEPTEAALAGAAWLEGELRDGVLFNRQYKIPDHSTTVELAYALMAVDEDSAAIEEISRALADGVDAYASPGEDVYAGSTAKLVSFAADTGADPHAFGGEDLVAQLEERTADDGATAGRIGDQSQYGDYANSFGQAWAVRGLALADSEEAEAARDFLLQQQCAEGFIRLYFAEPKDADQTCDGAGAAPEPVDTTALAYVLLHDLAADDPVLAEALDRGIAYITSQQAADGSFSGGSGTAVVPNSNSTGLAGWALHLAGEDDAAAQAATWVRARQLGQCEGPLAEDAGAIGFDAAAVTAAGRRGLTKKTEYQWRLATAQALPALLATPEGAAEAPCPTS</sequence>
<dbReference type="RefSeq" id="WP_378527142.1">
    <property type="nucleotide sequence ID" value="NZ_JBHSNS010000005.1"/>
</dbReference>
<name>A0ABW0ZKQ0_9ACTN</name>
<feature type="signal peptide" evidence="1">
    <location>
        <begin position="1"/>
        <end position="27"/>
    </location>
</feature>
<protein>
    <submittedName>
        <fullName evidence="2">Prenyltransferase/squalene oxidase repeat-containing protein</fullName>
    </submittedName>
</protein>
<reference evidence="3" key="1">
    <citation type="journal article" date="2019" name="Int. J. Syst. Evol. Microbiol.">
        <title>The Global Catalogue of Microorganisms (GCM) 10K type strain sequencing project: providing services to taxonomists for standard genome sequencing and annotation.</title>
        <authorList>
            <consortium name="The Broad Institute Genomics Platform"/>
            <consortium name="The Broad Institute Genome Sequencing Center for Infectious Disease"/>
            <person name="Wu L."/>
            <person name="Ma J."/>
        </authorList>
    </citation>
    <scope>NUCLEOTIDE SEQUENCE [LARGE SCALE GENOMIC DNA]</scope>
    <source>
        <strain evidence="3">YIM 94188</strain>
    </source>
</reference>
<evidence type="ECO:0000313" key="3">
    <source>
        <dbReference type="Proteomes" id="UP001596072"/>
    </source>
</evidence>
<dbReference type="PROSITE" id="PS51257">
    <property type="entry name" value="PROKAR_LIPOPROTEIN"/>
    <property type="match status" value="1"/>
</dbReference>
<organism evidence="2 3">
    <name type="scientific">Nocardioides vastitatis</name>
    <dbReference type="NCBI Taxonomy" id="2568655"/>
    <lineage>
        <taxon>Bacteria</taxon>
        <taxon>Bacillati</taxon>
        <taxon>Actinomycetota</taxon>
        <taxon>Actinomycetes</taxon>
        <taxon>Propionibacteriales</taxon>
        <taxon>Nocardioidaceae</taxon>
        <taxon>Nocardioides</taxon>
    </lineage>
</organism>
<dbReference type="Gene3D" id="1.50.10.20">
    <property type="match status" value="1"/>
</dbReference>
<keyword evidence="3" id="KW-1185">Reference proteome</keyword>
<dbReference type="CDD" id="cd00688">
    <property type="entry name" value="ISOPREN_C2_like"/>
    <property type="match status" value="1"/>
</dbReference>
<proteinExistence type="predicted"/>